<proteinExistence type="predicted"/>
<evidence type="ECO:0000256" key="3">
    <source>
        <dbReference type="ARBA" id="ARBA00023163"/>
    </source>
</evidence>
<dbReference type="InterPro" id="IPR046532">
    <property type="entry name" value="DUF6597"/>
</dbReference>
<reference evidence="5" key="1">
    <citation type="submission" date="2022-01" db="EMBL/GenBank/DDBJ databases">
        <authorList>
            <person name="Jo J.-H."/>
            <person name="Im W.-T."/>
        </authorList>
    </citation>
    <scope>NUCLEOTIDE SEQUENCE</scope>
    <source>
        <strain evidence="5">NA20</strain>
    </source>
</reference>
<dbReference type="Proteomes" id="UP001165367">
    <property type="component" value="Unassembled WGS sequence"/>
</dbReference>
<protein>
    <submittedName>
        <fullName evidence="5">Helix-turn-helix domain-containing protein</fullName>
    </submittedName>
</protein>
<dbReference type="Pfam" id="PF12833">
    <property type="entry name" value="HTH_18"/>
    <property type="match status" value="1"/>
</dbReference>
<evidence type="ECO:0000313" key="5">
    <source>
        <dbReference type="EMBL" id="MCG2616752.1"/>
    </source>
</evidence>
<dbReference type="SMART" id="SM00342">
    <property type="entry name" value="HTH_ARAC"/>
    <property type="match status" value="1"/>
</dbReference>
<dbReference type="InterPro" id="IPR018060">
    <property type="entry name" value="HTH_AraC"/>
</dbReference>
<dbReference type="PROSITE" id="PS01124">
    <property type="entry name" value="HTH_ARAC_FAMILY_2"/>
    <property type="match status" value="1"/>
</dbReference>
<dbReference type="EMBL" id="JAKLTR010000015">
    <property type="protein sequence ID" value="MCG2616752.1"/>
    <property type="molecule type" value="Genomic_DNA"/>
</dbReference>
<organism evidence="5 6">
    <name type="scientific">Terrimonas ginsenosidimutans</name>
    <dbReference type="NCBI Taxonomy" id="2908004"/>
    <lineage>
        <taxon>Bacteria</taxon>
        <taxon>Pseudomonadati</taxon>
        <taxon>Bacteroidota</taxon>
        <taxon>Chitinophagia</taxon>
        <taxon>Chitinophagales</taxon>
        <taxon>Chitinophagaceae</taxon>
        <taxon>Terrimonas</taxon>
    </lineage>
</organism>
<evidence type="ECO:0000256" key="1">
    <source>
        <dbReference type="ARBA" id="ARBA00023015"/>
    </source>
</evidence>
<feature type="domain" description="HTH araC/xylS-type" evidence="4">
    <location>
        <begin position="155"/>
        <end position="254"/>
    </location>
</feature>
<sequence>MQLPPSPALTNIIRHFLFLENKSKEVKCFRLFPDGHPGMVFTLSGRLMASSSSGTGYPECFVYGQLTKYLDVYAGPGTKLMIVLFYPAAMMSLLRTPAFMMTDQITGTDLILEKDLRTSCRFLQENTLTENLELIEAFILNKVFVKTPEKLSLVNAALQLIRQRKGDIGVNELSLLTGCHQRNLERLFREYVGLSPKKLCTLNRIHNFIHESRKEMSAAKFTAGALSSGYFDQAHLNHEFKAITGITPTDYFRDREHLAVNFFSI</sequence>
<name>A0ABS9KWM3_9BACT</name>
<dbReference type="PANTHER" id="PTHR46796:SF13">
    <property type="entry name" value="HTH-TYPE TRANSCRIPTIONAL ACTIVATOR RHAS"/>
    <property type="match status" value="1"/>
</dbReference>
<keyword evidence="1" id="KW-0805">Transcription regulation</keyword>
<evidence type="ECO:0000256" key="2">
    <source>
        <dbReference type="ARBA" id="ARBA00023125"/>
    </source>
</evidence>
<dbReference type="Gene3D" id="1.10.10.60">
    <property type="entry name" value="Homeodomain-like"/>
    <property type="match status" value="1"/>
</dbReference>
<evidence type="ECO:0000259" key="4">
    <source>
        <dbReference type="PROSITE" id="PS01124"/>
    </source>
</evidence>
<dbReference type="Pfam" id="PF20240">
    <property type="entry name" value="DUF6597"/>
    <property type="match status" value="1"/>
</dbReference>
<keyword evidence="6" id="KW-1185">Reference proteome</keyword>
<accession>A0ABS9KWM3</accession>
<keyword evidence="2" id="KW-0238">DNA-binding</keyword>
<keyword evidence="3" id="KW-0804">Transcription</keyword>
<dbReference type="InterPro" id="IPR050204">
    <property type="entry name" value="AraC_XylS_family_regulators"/>
</dbReference>
<gene>
    <name evidence="5" type="ORF">LZZ85_20805</name>
</gene>
<evidence type="ECO:0000313" key="6">
    <source>
        <dbReference type="Proteomes" id="UP001165367"/>
    </source>
</evidence>
<comment type="caution">
    <text evidence="5">The sequence shown here is derived from an EMBL/GenBank/DDBJ whole genome shotgun (WGS) entry which is preliminary data.</text>
</comment>
<dbReference type="PANTHER" id="PTHR46796">
    <property type="entry name" value="HTH-TYPE TRANSCRIPTIONAL ACTIVATOR RHAS-RELATED"/>
    <property type="match status" value="1"/>
</dbReference>
<dbReference type="RefSeq" id="WP_237875289.1">
    <property type="nucleotide sequence ID" value="NZ_JAKLTR010000015.1"/>
</dbReference>